<evidence type="ECO:0000313" key="6">
    <source>
        <dbReference type="EMBL" id="AKX33853.1"/>
    </source>
</evidence>
<comment type="catalytic activity">
    <reaction evidence="3 4">
        <text>[thioredoxin]-disulfide + L-methionine + H2O = L-methionine (S)-S-oxide + [thioredoxin]-dithiol</text>
        <dbReference type="Rhea" id="RHEA:19993"/>
        <dbReference type="Rhea" id="RHEA-COMP:10698"/>
        <dbReference type="Rhea" id="RHEA-COMP:10700"/>
        <dbReference type="ChEBI" id="CHEBI:15377"/>
        <dbReference type="ChEBI" id="CHEBI:29950"/>
        <dbReference type="ChEBI" id="CHEBI:50058"/>
        <dbReference type="ChEBI" id="CHEBI:57844"/>
        <dbReference type="ChEBI" id="CHEBI:58772"/>
        <dbReference type="EC" id="1.8.4.11"/>
    </reaction>
</comment>
<dbReference type="Proteomes" id="UP000067476">
    <property type="component" value="Chromosome"/>
</dbReference>
<evidence type="ECO:0000259" key="5">
    <source>
        <dbReference type="Pfam" id="PF01625"/>
    </source>
</evidence>
<dbReference type="GO" id="GO:0005737">
    <property type="term" value="C:cytoplasm"/>
    <property type="evidence" value="ECO:0007669"/>
    <property type="project" value="TreeGrafter"/>
</dbReference>
<reference evidence="6 7" key="1">
    <citation type="journal article" date="2015" name="Genome Announc.">
        <title>Complete Genome Sequence of Spiroplasma litorale TN-1T (DSM 21781), a Bacterium Isolated from a Green-Eyed Horsefly (Tabanus nigrovittatus).</title>
        <authorList>
            <person name="Lo W.S."/>
            <person name="Lai Y.C."/>
            <person name="Lien Y.W."/>
            <person name="Wang T.H."/>
            <person name="Kuo C.H."/>
        </authorList>
    </citation>
    <scope>NUCLEOTIDE SEQUENCE [LARGE SCALE GENOMIC DNA]</scope>
    <source>
        <strain evidence="6 7">TN-1</strain>
    </source>
</reference>
<dbReference type="Gene3D" id="3.30.1060.10">
    <property type="entry name" value="Peptide methionine sulphoxide reductase MsrA"/>
    <property type="match status" value="1"/>
</dbReference>
<proteinExistence type="inferred from homology"/>
<dbReference type="GO" id="GO:0033744">
    <property type="term" value="F:L-methionine:thioredoxin-disulfide S-oxidoreductase activity"/>
    <property type="evidence" value="ECO:0007669"/>
    <property type="project" value="RHEA"/>
</dbReference>
<feature type="domain" description="Peptide methionine sulphoxide reductase MsrA" evidence="5">
    <location>
        <begin position="3"/>
        <end position="156"/>
    </location>
</feature>
<dbReference type="EMBL" id="CP012357">
    <property type="protein sequence ID" value="AKX33853.1"/>
    <property type="molecule type" value="Genomic_DNA"/>
</dbReference>
<gene>
    <name evidence="6" type="primary">msrAB</name>
    <name evidence="4" type="synonym">msrA</name>
    <name evidence="6" type="ORF">SLITO_v1c01880</name>
</gene>
<comment type="function">
    <text evidence="4">Has an important function as a repair enzyme for proteins that have been inactivated by oxidation. Catalyzes the reversible oxidation-reduction of methionine sulfoxide in proteins to methionine.</text>
</comment>
<evidence type="ECO:0000256" key="2">
    <source>
        <dbReference type="ARBA" id="ARBA00047806"/>
    </source>
</evidence>
<evidence type="ECO:0000313" key="7">
    <source>
        <dbReference type="Proteomes" id="UP000067476"/>
    </source>
</evidence>
<name>A0A0K1W110_9MOLU</name>
<comment type="similarity">
    <text evidence="4">Belongs to the MsrA Met sulfoxide reductase family.</text>
</comment>
<dbReference type="OrthoDB" id="4174719at2"/>
<evidence type="ECO:0000256" key="3">
    <source>
        <dbReference type="ARBA" id="ARBA00048782"/>
    </source>
</evidence>
<dbReference type="InterPro" id="IPR050162">
    <property type="entry name" value="MsrA_MetSO_reductase"/>
</dbReference>
<dbReference type="HAMAP" id="MF_01401">
    <property type="entry name" value="MsrA"/>
    <property type="match status" value="1"/>
</dbReference>
<dbReference type="NCBIfam" id="TIGR00401">
    <property type="entry name" value="msrA"/>
    <property type="match status" value="1"/>
</dbReference>
<keyword evidence="1 4" id="KW-0560">Oxidoreductase</keyword>
<evidence type="ECO:0000256" key="4">
    <source>
        <dbReference type="HAMAP-Rule" id="MF_01401"/>
    </source>
</evidence>
<organism evidence="6 7">
    <name type="scientific">Spiroplasma litorale</name>
    <dbReference type="NCBI Taxonomy" id="216942"/>
    <lineage>
        <taxon>Bacteria</taxon>
        <taxon>Bacillati</taxon>
        <taxon>Mycoplasmatota</taxon>
        <taxon>Mollicutes</taxon>
        <taxon>Entomoplasmatales</taxon>
        <taxon>Spiroplasmataceae</taxon>
        <taxon>Spiroplasma</taxon>
    </lineage>
</organism>
<feature type="active site" evidence="4">
    <location>
        <position position="10"/>
    </location>
</feature>
<dbReference type="InterPro" id="IPR036509">
    <property type="entry name" value="Met_Sox_Rdtase_MsrA_sf"/>
</dbReference>
<dbReference type="Pfam" id="PF01625">
    <property type="entry name" value="PMSR"/>
    <property type="match status" value="1"/>
</dbReference>
<keyword evidence="7" id="KW-1185">Reference proteome</keyword>
<dbReference type="AlphaFoldDB" id="A0A0K1W110"/>
<sequence length="165" mass="19040">MKEIILGAGCFWGTQAFFDKINGIVKTEVGYVNGVLDNVTYEQVCRGNTGFIEVCKIWFDETKITLEKILNKFFEIIDPTIENRQGNDIGTQYQSSIFYLEKDKKTFENSIFSVIKNIQSSYDSVIKTRVDTLKVYIKAEEYHQKYLDKNPTGYCHIDLSKANND</sequence>
<protein>
    <recommendedName>
        <fullName evidence="4">Peptide methionine sulfoxide reductase MsrA</fullName>
        <shortName evidence="4">Protein-methionine-S-oxide reductase</shortName>
        <ecNumber evidence="4">1.8.4.11</ecNumber>
    </recommendedName>
    <alternativeName>
        <fullName evidence="4">Peptide-methionine (S)-S-oxide reductase</fullName>
        <shortName evidence="4">Peptide Met(O) reductase</shortName>
    </alternativeName>
</protein>
<dbReference type="KEGG" id="sll:SLITO_v1c01880"/>
<dbReference type="PANTHER" id="PTHR42799:SF2">
    <property type="entry name" value="MITOCHONDRIAL PEPTIDE METHIONINE SULFOXIDE REDUCTASE"/>
    <property type="match status" value="1"/>
</dbReference>
<dbReference type="GO" id="GO:0034599">
    <property type="term" value="P:cellular response to oxidative stress"/>
    <property type="evidence" value="ECO:0007669"/>
    <property type="project" value="TreeGrafter"/>
</dbReference>
<dbReference type="RefSeq" id="WP_075057950.1">
    <property type="nucleotide sequence ID" value="NZ_CP012357.1"/>
</dbReference>
<evidence type="ECO:0000256" key="1">
    <source>
        <dbReference type="ARBA" id="ARBA00023002"/>
    </source>
</evidence>
<accession>A0A0K1W110</accession>
<comment type="catalytic activity">
    <reaction evidence="2 4">
        <text>L-methionyl-[protein] + [thioredoxin]-disulfide + H2O = L-methionyl-(S)-S-oxide-[protein] + [thioredoxin]-dithiol</text>
        <dbReference type="Rhea" id="RHEA:14217"/>
        <dbReference type="Rhea" id="RHEA-COMP:10698"/>
        <dbReference type="Rhea" id="RHEA-COMP:10700"/>
        <dbReference type="Rhea" id="RHEA-COMP:12313"/>
        <dbReference type="Rhea" id="RHEA-COMP:12315"/>
        <dbReference type="ChEBI" id="CHEBI:15377"/>
        <dbReference type="ChEBI" id="CHEBI:16044"/>
        <dbReference type="ChEBI" id="CHEBI:29950"/>
        <dbReference type="ChEBI" id="CHEBI:44120"/>
        <dbReference type="ChEBI" id="CHEBI:50058"/>
        <dbReference type="EC" id="1.8.4.11"/>
    </reaction>
</comment>
<dbReference type="PATRIC" id="fig|216942.3.peg.188"/>
<dbReference type="SUPFAM" id="SSF55068">
    <property type="entry name" value="Peptide methionine sulfoxide reductase"/>
    <property type="match status" value="1"/>
</dbReference>
<dbReference type="GO" id="GO:0008113">
    <property type="term" value="F:peptide-methionine (S)-S-oxide reductase activity"/>
    <property type="evidence" value="ECO:0007669"/>
    <property type="project" value="UniProtKB-UniRule"/>
</dbReference>
<dbReference type="EC" id="1.8.4.11" evidence="4"/>
<dbReference type="InterPro" id="IPR002569">
    <property type="entry name" value="Met_Sox_Rdtase_MsrA_dom"/>
</dbReference>
<dbReference type="PANTHER" id="PTHR42799">
    <property type="entry name" value="MITOCHONDRIAL PEPTIDE METHIONINE SULFOXIDE REDUCTASE"/>
    <property type="match status" value="1"/>
</dbReference>
<dbReference type="STRING" id="216942.SLITO_v1c01880"/>